<comment type="caution">
    <text evidence="10">The sequence shown here is derived from an EMBL/GenBank/DDBJ whole genome shotgun (WGS) entry which is preliminary data.</text>
</comment>
<evidence type="ECO:0000256" key="5">
    <source>
        <dbReference type="ARBA" id="ARBA00022970"/>
    </source>
</evidence>
<dbReference type="InterPro" id="IPR010065">
    <property type="entry name" value="AA_ABC_transptr_permease_3TM"/>
</dbReference>
<dbReference type="Pfam" id="PF00528">
    <property type="entry name" value="BPD_transp_1"/>
    <property type="match status" value="1"/>
</dbReference>
<comment type="subcellular location">
    <subcellularLocation>
        <location evidence="1 8">Cell membrane</location>
        <topology evidence="1 8">Multi-pass membrane protein</topology>
    </subcellularLocation>
</comment>
<evidence type="ECO:0000259" key="9">
    <source>
        <dbReference type="PROSITE" id="PS50928"/>
    </source>
</evidence>
<feature type="domain" description="ABC transmembrane type-1" evidence="9">
    <location>
        <begin position="72"/>
        <end position="273"/>
    </location>
</feature>
<evidence type="ECO:0000256" key="8">
    <source>
        <dbReference type="RuleBase" id="RU363032"/>
    </source>
</evidence>
<keyword evidence="5" id="KW-0029">Amino-acid transport</keyword>
<accession>A0ABX0DG00</accession>
<evidence type="ECO:0000256" key="2">
    <source>
        <dbReference type="ARBA" id="ARBA00022448"/>
    </source>
</evidence>
<sequence length="308" mass="33403">MTRDSAATVDNMTTDAAKPGYRVIPVRHWGRLAAGIVTVALLASIVVSFARAEIDWSVVGQYFTYHTILTGFMVTIVLTVVAMVIGILLGVLVAVMRLSSNPVVSGIAWLYVWIFRGTPVYLQLLLWFNIALIFPHVGIPGVFSGRTVDLVTPFVAAILGLGLNQGAYTSEVVRAGILSVDEGQGEAAKALGLPSGALMRTVILPQAMRVILPPIGNETIGMLKTTSLASAIGASEVLNESQHIYLVNNMIMELLLVSAIWYLIAVSILSIIQYYIERRFAKGGSSKALPLTPWQKIVWFFTTRRSLA</sequence>
<evidence type="ECO:0000256" key="7">
    <source>
        <dbReference type="ARBA" id="ARBA00023136"/>
    </source>
</evidence>
<dbReference type="PANTHER" id="PTHR30614">
    <property type="entry name" value="MEMBRANE COMPONENT OF AMINO ACID ABC TRANSPORTER"/>
    <property type="match status" value="1"/>
</dbReference>
<evidence type="ECO:0000256" key="4">
    <source>
        <dbReference type="ARBA" id="ARBA00022692"/>
    </source>
</evidence>
<evidence type="ECO:0000313" key="11">
    <source>
        <dbReference type="Proteomes" id="UP000479226"/>
    </source>
</evidence>
<name>A0ABX0DG00_9MICC</name>
<keyword evidence="11" id="KW-1185">Reference proteome</keyword>
<dbReference type="CDD" id="cd06261">
    <property type="entry name" value="TM_PBP2"/>
    <property type="match status" value="1"/>
</dbReference>
<evidence type="ECO:0000313" key="10">
    <source>
        <dbReference type="EMBL" id="NGN84705.1"/>
    </source>
</evidence>
<keyword evidence="2 8" id="KW-0813">Transport</keyword>
<keyword evidence="4 8" id="KW-0812">Transmembrane</keyword>
<dbReference type="PROSITE" id="PS50928">
    <property type="entry name" value="ABC_TM1"/>
    <property type="match status" value="1"/>
</dbReference>
<dbReference type="EMBL" id="JAAKZI010000028">
    <property type="protein sequence ID" value="NGN84705.1"/>
    <property type="molecule type" value="Genomic_DNA"/>
</dbReference>
<keyword evidence="3" id="KW-1003">Cell membrane</keyword>
<feature type="transmembrane region" description="Helical" evidence="8">
    <location>
        <begin position="108"/>
        <end position="134"/>
    </location>
</feature>
<keyword evidence="7 8" id="KW-0472">Membrane</keyword>
<evidence type="ECO:0000256" key="1">
    <source>
        <dbReference type="ARBA" id="ARBA00004651"/>
    </source>
</evidence>
<dbReference type="Proteomes" id="UP000479226">
    <property type="component" value="Unassembled WGS sequence"/>
</dbReference>
<feature type="transmembrane region" description="Helical" evidence="8">
    <location>
        <begin position="32"/>
        <end position="52"/>
    </location>
</feature>
<protein>
    <submittedName>
        <fullName evidence="10">Amino acid ABC transporter permease</fullName>
    </submittedName>
</protein>
<evidence type="ECO:0000256" key="3">
    <source>
        <dbReference type="ARBA" id="ARBA00022475"/>
    </source>
</evidence>
<keyword evidence="6 8" id="KW-1133">Transmembrane helix</keyword>
<dbReference type="Gene3D" id="1.10.3720.10">
    <property type="entry name" value="MetI-like"/>
    <property type="match status" value="1"/>
</dbReference>
<feature type="transmembrane region" description="Helical" evidence="8">
    <location>
        <begin position="72"/>
        <end position="96"/>
    </location>
</feature>
<organism evidence="10 11">
    <name type="scientific">Arthrobacter silviterrae</name>
    <dbReference type="NCBI Taxonomy" id="2026658"/>
    <lineage>
        <taxon>Bacteria</taxon>
        <taxon>Bacillati</taxon>
        <taxon>Actinomycetota</taxon>
        <taxon>Actinomycetes</taxon>
        <taxon>Micrococcales</taxon>
        <taxon>Micrococcaceae</taxon>
        <taxon>Arthrobacter</taxon>
    </lineage>
</organism>
<proteinExistence type="inferred from homology"/>
<dbReference type="NCBIfam" id="TIGR01726">
    <property type="entry name" value="HEQRo_perm_3TM"/>
    <property type="match status" value="1"/>
</dbReference>
<evidence type="ECO:0000256" key="6">
    <source>
        <dbReference type="ARBA" id="ARBA00022989"/>
    </source>
</evidence>
<dbReference type="SUPFAM" id="SSF161098">
    <property type="entry name" value="MetI-like"/>
    <property type="match status" value="1"/>
</dbReference>
<comment type="similarity">
    <text evidence="8">Belongs to the binding-protein-dependent transport system permease family.</text>
</comment>
<feature type="transmembrane region" description="Helical" evidence="8">
    <location>
        <begin position="254"/>
        <end position="276"/>
    </location>
</feature>
<dbReference type="InterPro" id="IPR035906">
    <property type="entry name" value="MetI-like_sf"/>
</dbReference>
<gene>
    <name evidence="10" type="ORF">G6N77_14755</name>
</gene>
<dbReference type="InterPro" id="IPR000515">
    <property type="entry name" value="MetI-like"/>
</dbReference>
<dbReference type="PANTHER" id="PTHR30614:SF0">
    <property type="entry name" value="L-CYSTINE TRANSPORT SYSTEM PERMEASE PROTEIN TCYL"/>
    <property type="match status" value="1"/>
</dbReference>
<dbReference type="InterPro" id="IPR043429">
    <property type="entry name" value="ArtM/GltK/GlnP/TcyL/YhdX-like"/>
</dbReference>
<reference evidence="10 11" key="1">
    <citation type="submission" date="2020-02" db="EMBL/GenBank/DDBJ databases">
        <title>Genome sequence of the type strain DSM 27180 of Arthrobacter silviterrae.</title>
        <authorList>
            <person name="Gao J."/>
            <person name="Sun J."/>
        </authorList>
    </citation>
    <scope>NUCLEOTIDE SEQUENCE [LARGE SCALE GENOMIC DNA]</scope>
    <source>
        <strain evidence="10 11">DSM 27180</strain>
    </source>
</reference>